<organism evidence="1 2">
    <name type="scientific">Araneus ventricosus</name>
    <name type="common">Orbweaver spider</name>
    <name type="synonym">Epeira ventricosa</name>
    <dbReference type="NCBI Taxonomy" id="182803"/>
    <lineage>
        <taxon>Eukaryota</taxon>
        <taxon>Metazoa</taxon>
        <taxon>Ecdysozoa</taxon>
        <taxon>Arthropoda</taxon>
        <taxon>Chelicerata</taxon>
        <taxon>Arachnida</taxon>
        <taxon>Araneae</taxon>
        <taxon>Araneomorphae</taxon>
        <taxon>Entelegynae</taxon>
        <taxon>Araneoidea</taxon>
        <taxon>Araneidae</taxon>
        <taxon>Araneus</taxon>
    </lineage>
</organism>
<gene>
    <name evidence="1" type="ORF">AVEN_3765_1</name>
</gene>
<keyword evidence="2" id="KW-1185">Reference proteome</keyword>
<comment type="caution">
    <text evidence="1">The sequence shown here is derived from an EMBL/GenBank/DDBJ whole genome shotgun (WGS) entry which is preliminary data.</text>
</comment>
<evidence type="ECO:0000313" key="2">
    <source>
        <dbReference type="Proteomes" id="UP000499080"/>
    </source>
</evidence>
<evidence type="ECO:0000313" key="1">
    <source>
        <dbReference type="EMBL" id="GBN40480.1"/>
    </source>
</evidence>
<protein>
    <submittedName>
        <fullName evidence="1">Uncharacterized protein</fullName>
    </submittedName>
</protein>
<sequence length="92" mass="10482">MLFHVRVLEKNSAKGMFTSIRPEYKRFCKVRWAQNGRGKKNSAGTAFRLQLHPCPWRLCEWRVAGSRLDSTTNHVFTGLVHIKPIGGQTSSP</sequence>
<accession>A0A4Y2NPK4</accession>
<dbReference type="AlphaFoldDB" id="A0A4Y2NPK4"/>
<reference evidence="1 2" key="1">
    <citation type="journal article" date="2019" name="Sci. Rep.">
        <title>Orb-weaving spider Araneus ventricosus genome elucidates the spidroin gene catalogue.</title>
        <authorList>
            <person name="Kono N."/>
            <person name="Nakamura H."/>
            <person name="Ohtoshi R."/>
            <person name="Moran D.A.P."/>
            <person name="Shinohara A."/>
            <person name="Yoshida Y."/>
            <person name="Fujiwara M."/>
            <person name="Mori M."/>
            <person name="Tomita M."/>
            <person name="Arakawa K."/>
        </authorList>
    </citation>
    <scope>NUCLEOTIDE SEQUENCE [LARGE SCALE GENOMIC DNA]</scope>
</reference>
<dbReference type="Proteomes" id="UP000499080">
    <property type="component" value="Unassembled WGS sequence"/>
</dbReference>
<dbReference type="EMBL" id="BGPR01009513">
    <property type="protein sequence ID" value="GBN40480.1"/>
    <property type="molecule type" value="Genomic_DNA"/>
</dbReference>
<name>A0A4Y2NPK4_ARAVE</name>
<proteinExistence type="predicted"/>